<evidence type="ECO:0000256" key="6">
    <source>
        <dbReference type="ARBA" id="ARBA00022692"/>
    </source>
</evidence>
<dbReference type="NCBIfam" id="TIGR03593">
    <property type="entry name" value="yidC_nterm"/>
    <property type="match status" value="1"/>
</dbReference>
<dbReference type="PANTHER" id="PTHR12428:SF65">
    <property type="entry name" value="CYTOCHROME C OXIDASE ASSEMBLY PROTEIN COX18, MITOCHONDRIAL"/>
    <property type="match status" value="1"/>
</dbReference>
<keyword evidence="7 13" id="KW-0653">Protein transport</keyword>
<keyword evidence="18" id="KW-1185">Reference proteome</keyword>
<feature type="transmembrane region" description="Helical" evidence="13">
    <location>
        <begin position="369"/>
        <end position="394"/>
    </location>
</feature>
<evidence type="ECO:0000256" key="8">
    <source>
        <dbReference type="ARBA" id="ARBA00022989"/>
    </source>
</evidence>
<dbReference type="InterPro" id="IPR047196">
    <property type="entry name" value="YidC_ALB_C"/>
</dbReference>
<proteinExistence type="inferred from homology"/>
<evidence type="ECO:0000256" key="7">
    <source>
        <dbReference type="ARBA" id="ARBA00022927"/>
    </source>
</evidence>
<dbReference type="NCBIfam" id="NF002352">
    <property type="entry name" value="PRK01318.1-3"/>
    <property type="match status" value="1"/>
</dbReference>
<feature type="compositionally biased region" description="Polar residues" evidence="14">
    <location>
        <begin position="44"/>
        <end position="62"/>
    </location>
</feature>
<dbReference type="InterPro" id="IPR028055">
    <property type="entry name" value="YidC/Oxa/ALB_C"/>
</dbReference>
<evidence type="ECO:0000313" key="17">
    <source>
        <dbReference type="EMBL" id="MET1256505.1"/>
    </source>
</evidence>
<dbReference type="HAMAP" id="MF_01810">
    <property type="entry name" value="YidC_type1"/>
    <property type="match status" value="1"/>
</dbReference>
<dbReference type="PANTHER" id="PTHR12428">
    <property type="entry name" value="OXA1"/>
    <property type="match status" value="1"/>
</dbReference>
<dbReference type="CDD" id="cd19961">
    <property type="entry name" value="EcYidC-like_peri"/>
    <property type="match status" value="1"/>
</dbReference>
<evidence type="ECO:0000256" key="3">
    <source>
        <dbReference type="ARBA" id="ARBA00015325"/>
    </source>
</evidence>
<dbReference type="Pfam" id="PF02096">
    <property type="entry name" value="60KD_IMP"/>
    <property type="match status" value="1"/>
</dbReference>
<dbReference type="InterPro" id="IPR038221">
    <property type="entry name" value="YidC_periplasmic_sf"/>
</dbReference>
<dbReference type="Pfam" id="PF14849">
    <property type="entry name" value="YidC_periplas"/>
    <property type="match status" value="1"/>
</dbReference>
<organism evidence="17 18">
    <name type="scientific">Aliikangiella maris</name>
    <dbReference type="NCBI Taxonomy" id="3162458"/>
    <lineage>
        <taxon>Bacteria</taxon>
        <taxon>Pseudomonadati</taxon>
        <taxon>Pseudomonadota</taxon>
        <taxon>Gammaproteobacteria</taxon>
        <taxon>Oceanospirillales</taxon>
        <taxon>Pleioneaceae</taxon>
        <taxon>Aliikangiella</taxon>
    </lineage>
</organism>
<accession>A0ABV2BX54</accession>
<keyword evidence="6 13" id="KW-0812">Transmembrane</keyword>
<evidence type="ECO:0000259" key="16">
    <source>
        <dbReference type="Pfam" id="PF14849"/>
    </source>
</evidence>
<keyword evidence="4 13" id="KW-0813">Transport</keyword>
<reference evidence="17 18" key="1">
    <citation type="submission" date="2024-06" db="EMBL/GenBank/DDBJ databases">
        <authorList>
            <person name="Li F."/>
        </authorList>
    </citation>
    <scope>NUCLEOTIDE SEQUENCE [LARGE SCALE GENOMIC DNA]</scope>
    <source>
        <strain evidence="17 18">GXAS 311</strain>
    </source>
</reference>
<keyword evidence="9 13" id="KW-0472">Membrane</keyword>
<dbReference type="CDD" id="cd20070">
    <property type="entry name" value="5TM_YidC_Alb3"/>
    <property type="match status" value="1"/>
</dbReference>
<evidence type="ECO:0000313" key="18">
    <source>
        <dbReference type="Proteomes" id="UP001548189"/>
    </source>
</evidence>
<comment type="subcellular location">
    <subcellularLocation>
        <location evidence="1">Cell inner membrane</location>
        <topology evidence="1">Multi-pass membrane protein</topology>
    </subcellularLocation>
    <subcellularLocation>
        <location evidence="13">Cell membrane</location>
        <topology evidence="13">Multi-pass membrane protein</topology>
    </subcellularLocation>
</comment>
<protein>
    <recommendedName>
        <fullName evidence="3 13">Membrane protein insertase YidC</fullName>
    </recommendedName>
    <alternativeName>
        <fullName evidence="12 13">Foldase YidC</fullName>
    </alternativeName>
    <alternativeName>
        <fullName evidence="11 13">Membrane integrase YidC</fullName>
    </alternativeName>
    <alternativeName>
        <fullName evidence="13">Membrane protein YidC</fullName>
    </alternativeName>
</protein>
<feature type="region of interest" description="Disordered" evidence="14">
    <location>
        <begin position="44"/>
        <end position="65"/>
    </location>
</feature>
<comment type="caution">
    <text evidence="17">The sequence shown here is derived from an EMBL/GenBank/DDBJ whole genome shotgun (WGS) entry which is preliminary data.</text>
</comment>
<evidence type="ECO:0000256" key="11">
    <source>
        <dbReference type="ARBA" id="ARBA00033245"/>
    </source>
</evidence>
<evidence type="ECO:0000256" key="12">
    <source>
        <dbReference type="ARBA" id="ARBA00033342"/>
    </source>
</evidence>
<dbReference type="Gene3D" id="2.70.98.90">
    <property type="match status" value="1"/>
</dbReference>
<dbReference type="InterPro" id="IPR001708">
    <property type="entry name" value="YidC/ALB3/OXA1/COX18"/>
</dbReference>
<feature type="domain" description="Membrane insertase YidC N-terminal" evidence="16">
    <location>
        <begin position="91"/>
        <end position="372"/>
    </location>
</feature>
<evidence type="ECO:0000256" key="1">
    <source>
        <dbReference type="ARBA" id="ARBA00004429"/>
    </source>
</evidence>
<feature type="transmembrane region" description="Helical" evidence="13">
    <location>
        <begin position="528"/>
        <end position="549"/>
    </location>
</feature>
<dbReference type="PRINTS" id="PR01900">
    <property type="entry name" value="YIDCPROTEIN"/>
</dbReference>
<name>A0ABV2BX54_9GAMM</name>
<dbReference type="Proteomes" id="UP001548189">
    <property type="component" value="Unassembled WGS sequence"/>
</dbReference>
<keyword evidence="10 13" id="KW-0143">Chaperone</keyword>
<dbReference type="InterPro" id="IPR028053">
    <property type="entry name" value="Membr_insert_YidC_N"/>
</dbReference>
<dbReference type="EMBL" id="JBEVCJ010000022">
    <property type="protein sequence ID" value="MET1256505.1"/>
    <property type="molecule type" value="Genomic_DNA"/>
</dbReference>
<comment type="function">
    <text evidence="13">Required for the insertion and/or proper folding and/or complex formation of integral membrane proteins into the membrane. Involved in integration of membrane proteins that insert both dependently and independently of the Sec translocase complex, as well as at least some lipoproteins. Aids folding of multispanning membrane proteins.</text>
</comment>
<keyword evidence="8 13" id="KW-1133">Transmembrane helix</keyword>
<dbReference type="InterPro" id="IPR019998">
    <property type="entry name" value="Membr_insert_YidC"/>
</dbReference>
<comment type="similarity">
    <text evidence="2 13">Belongs to the OXA1/ALB3/YidC family. Type 1 subfamily.</text>
</comment>
<evidence type="ECO:0000256" key="10">
    <source>
        <dbReference type="ARBA" id="ARBA00023186"/>
    </source>
</evidence>
<feature type="domain" description="Membrane insertase YidC/Oxa/ALB C-terminal" evidence="15">
    <location>
        <begin position="383"/>
        <end position="562"/>
    </location>
</feature>
<evidence type="ECO:0000256" key="4">
    <source>
        <dbReference type="ARBA" id="ARBA00022448"/>
    </source>
</evidence>
<evidence type="ECO:0000256" key="13">
    <source>
        <dbReference type="HAMAP-Rule" id="MF_01810"/>
    </source>
</evidence>
<evidence type="ECO:0000256" key="2">
    <source>
        <dbReference type="ARBA" id="ARBA00010527"/>
    </source>
</evidence>
<sequence length="574" mass="65726">MESARTLLFVLLAFFTFLLYQAWQEDHKPAPEKKAPIESSLTAGQLSGDNLSAQTTPITSDSTRSDKLAAELPGQTNQIKFNESGEISPPVEVVTDKLKVMISPIGGNLISAELIDYKETKAKDSAPINLLENRNGRVFLALAGLYGENAPDFENREVVYNSVRSVYRLAEGQDSVEVDLSWSNAQGVEYIKRFTFHRGQYLIDVKFIVNNLSNQKIANRMFTSLRRDMTPADWEISEGIGLQSYLGPAYFTSESKFEKHDFDKLQETDLDIKTKDGWIALLQHYFVTAWVPQSDSVNYIDTTDKDLGRGDLAQIRITQDWVWIEPGKIAEFSAKLYVGPKIQSALEKIAKGLDLTVDYGILWWIGQPIFYLLVFLQGFVVNWGVAIILVTLVIKMALYPLARAQYRSFAKMRLLQPKMMEMKERYGDDRQQMSMKMMELYKKEKVNPLGGCLPLLIQMPVFIALYWVLMESVELRHAPFMLWIDDLAVKDPYFILPLLMGASMYLMQKMQPTAPTMDPMQQKMMQMMPVFMTVFFVFFPAGLVLYWLMNNLVSIAQQIYITNQFNREQEAKTR</sequence>
<feature type="transmembrane region" description="Helical" evidence="13">
    <location>
        <begin position="446"/>
        <end position="469"/>
    </location>
</feature>
<evidence type="ECO:0000256" key="9">
    <source>
        <dbReference type="ARBA" id="ARBA00023136"/>
    </source>
</evidence>
<keyword evidence="5 13" id="KW-1003">Cell membrane</keyword>
<comment type="subunit">
    <text evidence="13">Interacts with the Sec translocase complex via SecD. Specifically interacts with transmembrane segments of nascent integral membrane proteins during membrane integration.</text>
</comment>
<dbReference type="PRINTS" id="PR00701">
    <property type="entry name" value="60KDINNERMP"/>
</dbReference>
<dbReference type="NCBIfam" id="TIGR03592">
    <property type="entry name" value="yidC_oxa1_cterm"/>
    <property type="match status" value="1"/>
</dbReference>
<gene>
    <name evidence="13 17" type="primary">yidC</name>
    <name evidence="17" type="ORF">ABVT43_15295</name>
</gene>
<evidence type="ECO:0000256" key="14">
    <source>
        <dbReference type="SAM" id="MobiDB-lite"/>
    </source>
</evidence>
<evidence type="ECO:0000259" key="15">
    <source>
        <dbReference type="Pfam" id="PF02096"/>
    </source>
</evidence>
<dbReference type="RefSeq" id="WP_353897089.1">
    <property type="nucleotide sequence ID" value="NZ_JBEVCJ010000022.1"/>
</dbReference>
<feature type="transmembrane region" description="Helical" evidence="13">
    <location>
        <begin position="489"/>
        <end position="507"/>
    </location>
</feature>
<evidence type="ECO:0000256" key="5">
    <source>
        <dbReference type="ARBA" id="ARBA00022475"/>
    </source>
</evidence>